<keyword evidence="2" id="KW-1185">Reference proteome</keyword>
<evidence type="ECO:0000313" key="1">
    <source>
        <dbReference type="EMBL" id="TVT21575.1"/>
    </source>
</evidence>
<dbReference type="NCBIfam" id="TIGR00026">
    <property type="entry name" value="hi_GC_TIGR00026"/>
    <property type="match status" value="1"/>
</dbReference>
<reference evidence="1 2" key="1">
    <citation type="submission" date="2019-07" db="EMBL/GenBank/DDBJ databases">
        <title>New species of Amycolatopsis and Streptomyces.</title>
        <authorList>
            <person name="Duangmal K."/>
            <person name="Teo W.F.A."/>
            <person name="Lipun K."/>
        </authorList>
    </citation>
    <scope>NUCLEOTIDE SEQUENCE [LARGE SCALE GENOMIC DNA]</scope>
    <source>
        <strain evidence="1 2">JCM 30562</strain>
    </source>
</reference>
<dbReference type="AlphaFoldDB" id="A0A558ABH0"/>
<proteinExistence type="predicted"/>
<comment type="caution">
    <text evidence="1">The sequence shown here is derived from an EMBL/GenBank/DDBJ whole genome shotgun (WGS) entry which is preliminary data.</text>
</comment>
<dbReference type="OrthoDB" id="3778270at2"/>
<evidence type="ECO:0000313" key="2">
    <source>
        <dbReference type="Proteomes" id="UP000318578"/>
    </source>
</evidence>
<dbReference type="RefSeq" id="WP_144639293.1">
    <property type="nucleotide sequence ID" value="NZ_BNAX01000023.1"/>
</dbReference>
<protein>
    <submittedName>
        <fullName evidence="1">Nitroreductase family deazaflavin-dependent oxidoreductase</fullName>
    </submittedName>
</protein>
<dbReference type="Gene3D" id="2.30.110.10">
    <property type="entry name" value="Electron Transport, Fmn-binding Protein, Chain A"/>
    <property type="match status" value="1"/>
</dbReference>
<dbReference type="GO" id="GO:0016491">
    <property type="term" value="F:oxidoreductase activity"/>
    <property type="evidence" value="ECO:0007669"/>
    <property type="project" value="InterPro"/>
</dbReference>
<organism evidence="1 2">
    <name type="scientific">Amycolatopsis acidiphila</name>
    <dbReference type="NCBI Taxonomy" id="715473"/>
    <lineage>
        <taxon>Bacteria</taxon>
        <taxon>Bacillati</taxon>
        <taxon>Actinomycetota</taxon>
        <taxon>Actinomycetes</taxon>
        <taxon>Pseudonocardiales</taxon>
        <taxon>Pseudonocardiaceae</taxon>
        <taxon>Amycolatopsis</taxon>
    </lineage>
</organism>
<name>A0A558ABH0_9PSEU</name>
<dbReference type="Proteomes" id="UP000318578">
    <property type="component" value="Unassembled WGS sequence"/>
</dbReference>
<sequence>MVLSKSIARFNRVATNRVTGRIAGRAPGFGKIIHRGRKSGREYRTPVNVFKAPKGYVVALTYGPDADWVRNVLAAGGCGLETMGRQVALTNPRIVHDEQRTATPFVVRQILGVVGVTEFLYLDQA</sequence>
<dbReference type="InterPro" id="IPR004378">
    <property type="entry name" value="F420H2_quin_Rdtase"/>
</dbReference>
<accession>A0A558ABH0</accession>
<dbReference type="InterPro" id="IPR012349">
    <property type="entry name" value="Split_barrel_FMN-bd"/>
</dbReference>
<dbReference type="EMBL" id="VJZA01000025">
    <property type="protein sequence ID" value="TVT21575.1"/>
    <property type="molecule type" value="Genomic_DNA"/>
</dbReference>
<gene>
    <name evidence="1" type="ORF">FNH06_16555</name>
</gene>